<evidence type="ECO:0000313" key="2">
    <source>
        <dbReference type="Proteomes" id="UP000281406"/>
    </source>
</evidence>
<protein>
    <submittedName>
        <fullName evidence="1">Uncharacterized protein</fullName>
    </submittedName>
</protein>
<gene>
    <name evidence="1" type="ORF">DPX16_6920</name>
</gene>
<accession>A0A3N0Y5P3</accession>
<keyword evidence="2" id="KW-1185">Reference proteome</keyword>
<comment type="caution">
    <text evidence="1">The sequence shown here is derived from an EMBL/GenBank/DDBJ whole genome shotgun (WGS) entry which is preliminary data.</text>
</comment>
<name>A0A3N0Y5P3_ANAGA</name>
<dbReference type="Proteomes" id="UP000281406">
    <property type="component" value="Unassembled WGS sequence"/>
</dbReference>
<sequence>MGVWEIFSFDLPTVTEELTYKMDLAAVEILLHTQRYLDLVPFVHYDDTSLNAETRERLPGDGPRGSFQDFEWVLVHNGSPLTIVESEEETKAPACEPGREMAAMPKSALEPMEASWLIDFCLLQSPPRAHEPAPAPHLFLGMNPIGPPKKIFGGCSISAVVAKLINQVKAMEAAPPWPPELPALTWRLPVLHSHALVSLQSAHPYGFYAVFTPPRI</sequence>
<proteinExistence type="predicted"/>
<dbReference type="AlphaFoldDB" id="A0A3N0Y5P3"/>
<organism evidence="1 2">
    <name type="scientific">Anabarilius grahami</name>
    <name type="common">Kanglang fish</name>
    <name type="synonym">Barilius grahami</name>
    <dbReference type="NCBI Taxonomy" id="495550"/>
    <lineage>
        <taxon>Eukaryota</taxon>
        <taxon>Metazoa</taxon>
        <taxon>Chordata</taxon>
        <taxon>Craniata</taxon>
        <taxon>Vertebrata</taxon>
        <taxon>Euteleostomi</taxon>
        <taxon>Actinopterygii</taxon>
        <taxon>Neopterygii</taxon>
        <taxon>Teleostei</taxon>
        <taxon>Ostariophysi</taxon>
        <taxon>Cypriniformes</taxon>
        <taxon>Xenocyprididae</taxon>
        <taxon>Xenocypridinae</taxon>
        <taxon>Xenocypridinae incertae sedis</taxon>
        <taxon>Anabarilius</taxon>
    </lineage>
</organism>
<reference evidence="1 2" key="1">
    <citation type="submission" date="2018-10" db="EMBL/GenBank/DDBJ databases">
        <title>Genome assembly for a Yunnan-Guizhou Plateau 3E fish, Anabarilius grahami (Regan), and its evolutionary and genetic applications.</title>
        <authorList>
            <person name="Jiang W."/>
        </authorList>
    </citation>
    <scope>NUCLEOTIDE SEQUENCE [LARGE SCALE GENOMIC DNA]</scope>
    <source>
        <strain evidence="1">AG-KIZ</strain>
        <tissue evidence="1">Muscle</tissue>
    </source>
</reference>
<dbReference type="EMBL" id="RJVU01051648">
    <property type="protein sequence ID" value="ROL41522.1"/>
    <property type="molecule type" value="Genomic_DNA"/>
</dbReference>
<evidence type="ECO:0000313" key="1">
    <source>
        <dbReference type="EMBL" id="ROL41522.1"/>
    </source>
</evidence>